<dbReference type="SUPFAM" id="SSF46934">
    <property type="entry name" value="UBA-like"/>
    <property type="match status" value="1"/>
</dbReference>
<dbReference type="GeneID" id="19459466"/>
<dbReference type="HOGENOM" id="CLU_523785_0_0_1"/>
<dbReference type="EMBL" id="KE145367">
    <property type="protein sequence ID" value="EPE29248.1"/>
    <property type="molecule type" value="Genomic_DNA"/>
</dbReference>
<sequence>MSPFSQLKECFPQHNQTTLEMALDAASDDVERAINYLLNDQGNSAVLGGDGTNLGGKPLSISTQPCKIAENSLSNPAFRQPLKFQFATDTEVKEEASTSLNIKSEPLEFEILDRLLPSSTQTKVNPPTIVDKTARKAQEVIPDSDKIIPTTVETPLDTLRTLFPCADQDECRRALQICDQNIERAFELLEFQHLKELISDTSQDDSTITHENNIVKPTQTGLSFDTSLSREEELQIARAQKKRAVSELEVPDFSILRKRKRNELAPKLETATEWVRKFYSSHKTGVAVHLGNKVHRCKFPRPFIETTLPKLRIIDNKDSLRVELGSDLEDLFELAIQWSVCKNIEIDTLHYQTRSKQFDLIMSLVLFAKKYGLRGLGSDMVNHLKPLLIKQRSVLKPSHIRDVQTLVSPHPIQELFVQAAVKPYLEFRIDPNHREMTASFSSSSSDDDSYRDEAHRIAFAGNHFMYEKELKTCPAFELELMRLAGKLWWKREVTKKSGGRGGMGIRTFVIDPLNGEQILL</sequence>
<proteinExistence type="predicted"/>
<dbReference type="Proteomes" id="UP000016922">
    <property type="component" value="Unassembled WGS sequence"/>
</dbReference>
<dbReference type="CDD" id="cd14279">
    <property type="entry name" value="CUE"/>
    <property type="match status" value="2"/>
</dbReference>
<evidence type="ECO:0000313" key="2">
    <source>
        <dbReference type="EMBL" id="EPE29248.1"/>
    </source>
</evidence>
<dbReference type="KEGG" id="glz:GLAREA_00408"/>
<dbReference type="GO" id="GO:0043130">
    <property type="term" value="F:ubiquitin binding"/>
    <property type="evidence" value="ECO:0007669"/>
    <property type="project" value="InterPro"/>
</dbReference>
<organism evidence="2 3">
    <name type="scientific">Glarea lozoyensis (strain ATCC 20868 / MF5171)</name>
    <dbReference type="NCBI Taxonomy" id="1116229"/>
    <lineage>
        <taxon>Eukaryota</taxon>
        <taxon>Fungi</taxon>
        <taxon>Dikarya</taxon>
        <taxon>Ascomycota</taxon>
        <taxon>Pezizomycotina</taxon>
        <taxon>Leotiomycetes</taxon>
        <taxon>Helotiales</taxon>
        <taxon>Helotiaceae</taxon>
        <taxon>Glarea</taxon>
    </lineage>
</organism>
<evidence type="ECO:0000259" key="1">
    <source>
        <dbReference type="PROSITE" id="PS51140"/>
    </source>
</evidence>
<dbReference type="Gene3D" id="1.10.8.10">
    <property type="entry name" value="DNA helicase RuvA subunit, C-terminal domain"/>
    <property type="match status" value="1"/>
</dbReference>
<gene>
    <name evidence="2" type="ORF">GLAREA_00408</name>
</gene>
<dbReference type="AlphaFoldDB" id="S3DS31"/>
<evidence type="ECO:0000313" key="3">
    <source>
        <dbReference type="Proteomes" id="UP000016922"/>
    </source>
</evidence>
<name>S3DS31_GLAL2</name>
<dbReference type="RefSeq" id="XP_008083357.1">
    <property type="nucleotide sequence ID" value="XM_008085166.1"/>
</dbReference>
<dbReference type="OrthoDB" id="636773at2759"/>
<reference evidence="2 3" key="1">
    <citation type="journal article" date="2013" name="BMC Genomics">
        <title>Genomics-driven discovery of the pneumocandin biosynthetic gene cluster in the fungus Glarea lozoyensis.</title>
        <authorList>
            <person name="Chen L."/>
            <person name="Yue Q."/>
            <person name="Zhang X."/>
            <person name="Xiang M."/>
            <person name="Wang C."/>
            <person name="Li S."/>
            <person name="Che Y."/>
            <person name="Ortiz-Lopez F.J."/>
            <person name="Bills G.F."/>
            <person name="Liu X."/>
            <person name="An Z."/>
        </authorList>
    </citation>
    <scope>NUCLEOTIDE SEQUENCE [LARGE SCALE GENOMIC DNA]</scope>
    <source>
        <strain evidence="3">ATCC 20868 / MF5171</strain>
    </source>
</reference>
<protein>
    <submittedName>
        <fullName evidence="2">UBA-like protein</fullName>
    </submittedName>
</protein>
<keyword evidence="3" id="KW-1185">Reference proteome</keyword>
<dbReference type="PROSITE" id="PS51140">
    <property type="entry name" value="CUE"/>
    <property type="match status" value="1"/>
</dbReference>
<dbReference type="InterPro" id="IPR003892">
    <property type="entry name" value="CUE"/>
</dbReference>
<accession>S3DS31</accession>
<dbReference type="InterPro" id="IPR009060">
    <property type="entry name" value="UBA-like_sf"/>
</dbReference>
<feature type="domain" description="CUE" evidence="1">
    <location>
        <begin position="1"/>
        <end position="42"/>
    </location>
</feature>